<accession>A0A3E0K4K3</accession>
<dbReference type="AlphaFoldDB" id="A0A3E0K4K3"/>
<dbReference type="SUPFAM" id="SSF53474">
    <property type="entry name" value="alpha/beta-Hydrolases"/>
    <property type="match status" value="1"/>
</dbReference>
<sequence>MDYRIFTLNKKTCIIHYPAKPNGFGVLWIGYFDGDIGADDRPTVNKPRKSLMEELNVRGYTVFYTVLEKHHFANPQALEQVENLYEFVKRNEILNEKIHLIAEGIGALLAESFLADKGDYVRSAVFIDPAFSLKKLTEEVKDQPFLLKKLYSDLKKAYSLSSDEECEFFINNQHRHPVVIPVPFQIVHFVRPDRKREGTDREEKYQNLAEDRILALPSGGRHALSAVIFRLFKETEKQL</sequence>
<dbReference type="Proteomes" id="UP000257014">
    <property type="component" value="Unassembled WGS sequence"/>
</dbReference>
<reference evidence="1 2" key="1">
    <citation type="submission" date="2018-03" db="EMBL/GenBank/DDBJ databases">
        <authorList>
            <person name="Keele B.F."/>
        </authorList>
    </citation>
    <scope>NUCLEOTIDE SEQUENCE [LARGE SCALE GENOMIC DNA]</scope>
    <source>
        <strain evidence="1">ZCTH4_d</strain>
    </source>
</reference>
<evidence type="ECO:0000313" key="1">
    <source>
        <dbReference type="EMBL" id="REJ28047.1"/>
    </source>
</evidence>
<dbReference type="EMBL" id="QEWE01000018">
    <property type="protein sequence ID" value="REJ28047.1"/>
    <property type="molecule type" value="Genomic_DNA"/>
</dbReference>
<gene>
    <name evidence="1" type="ORF">C6P37_09365</name>
</gene>
<protein>
    <recommendedName>
        <fullName evidence="3">Alpha/beta hydrolase</fullName>
    </recommendedName>
</protein>
<dbReference type="RefSeq" id="WP_276643707.1">
    <property type="nucleotide sequence ID" value="NZ_QEWE01000018.1"/>
</dbReference>
<comment type="caution">
    <text evidence="1">The sequence shown here is derived from an EMBL/GenBank/DDBJ whole genome shotgun (WGS) entry which is preliminary data.</text>
</comment>
<organism evidence="1 2">
    <name type="scientific">Caldibacillus debilis</name>
    <dbReference type="NCBI Taxonomy" id="301148"/>
    <lineage>
        <taxon>Bacteria</taxon>
        <taxon>Bacillati</taxon>
        <taxon>Bacillota</taxon>
        <taxon>Bacilli</taxon>
        <taxon>Bacillales</taxon>
        <taxon>Bacillaceae</taxon>
        <taxon>Caldibacillus</taxon>
    </lineage>
</organism>
<dbReference type="InterPro" id="IPR029058">
    <property type="entry name" value="AB_hydrolase_fold"/>
</dbReference>
<evidence type="ECO:0008006" key="3">
    <source>
        <dbReference type="Google" id="ProtNLM"/>
    </source>
</evidence>
<evidence type="ECO:0000313" key="2">
    <source>
        <dbReference type="Proteomes" id="UP000257014"/>
    </source>
</evidence>
<dbReference type="Gene3D" id="3.40.50.1820">
    <property type="entry name" value="alpha/beta hydrolase"/>
    <property type="match status" value="1"/>
</dbReference>
<proteinExistence type="predicted"/>
<name>A0A3E0K4K3_9BACI</name>